<keyword evidence="2" id="KW-1185">Reference proteome</keyword>
<evidence type="ECO:0000313" key="2">
    <source>
        <dbReference type="Proteomes" id="UP001497516"/>
    </source>
</evidence>
<name>A0AAV2GN96_9ROSI</name>
<accession>A0AAV2GN96</accession>
<dbReference type="AlphaFoldDB" id="A0AAV2GN96"/>
<gene>
    <name evidence="1" type="ORF">LTRI10_LOCUS51247</name>
</gene>
<reference evidence="1 2" key="1">
    <citation type="submission" date="2024-04" db="EMBL/GenBank/DDBJ databases">
        <authorList>
            <person name="Fracassetti M."/>
        </authorList>
    </citation>
    <scope>NUCLEOTIDE SEQUENCE [LARGE SCALE GENOMIC DNA]</scope>
</reference>
<dbReference type="Proteomes" id="UP001497516">
    <property type="component" value="Chromosome 9"/>
</dbReference>
<proteinExistence type="predicted"/>
<sequence length="67" mass="7778">MVISREEVHLELDLENGQHMELTCPTITAIGELLRFLVLVHHMPRIMLLKLKWAAAQGCRQTQLSKW</sequence>
<protein>
    <submittedName>
        <fullName evidence="1">Uncharacterized protein</fullName>
    </submittedName>
</protein>
<organism evidence="1 2">
    <name type="scientific">Linum trigynum</name>
    <dbReference type="NCBI Taxonomy" id="586398"/>
    <lineage>
        <taxon>Eukaryota</taxon>
        <taxon>Viridiplantae</taxon>
        <taxon>Streptophyta</taxon>
        <taxon>Embryophyta</taxon>
        <taxon>Tracheophyta</taxon>
        <taxon>Spermatophyta</taxon>
        <taxon>Magnoliopsida</taxon>
        <taxon>eudicotyledons</taxon>
        <taxon>Gunneridae</taxon>
        <taxon>Pentapetalae</taxon>
        <taxon>rosids</taxon>
        <taxon>fabids</taxon>
        <taxon>Malpighiales</taxon>
        <taxon>Linaceae</taxon>
        <taxon>Linum</taxon>
    </lineage>
</organism>
<evidence type="ECO:0000313" key="1">
    <source>
        <dbReference type="EMBL" id="CAL1411917.1"/>
    </source>
</evidence>
<dbReference type="EMBL" id="OZ034822">
    <property type="protein sequence ID" value="CAL1411917.1"/>
    <property type="molecule type" value="Genomic_DNA"/>
</dbReference>